<keyword evidence="2" id="KW-1185">Reference proteome</keyword>
<reference evidence="1 2" key="1">
    <citation type="journal article" date="2014" name="Nature">
        <title>An environmental bacterial taxon with a large and distinct metabolic repertoire.</title>
        <authorList>
            <person name="Wilson M.C."/>
            <person name="Mori T."/>
            <person name="Ruckert C."/>
            <person name="Uria A.R."/>
            <person name="Helf M.J."/>
            <person name="Takada K."/>
            <person name="Gernert C."/>
            <person name="Steffens U.A."/>
            <person name="Heycke N."/>
            <person name="Schmitt S."/>
            <person name="Rinke C."/>
            <person name="Helfrich E.J."/>
            <person name="Brachmann A.O."/>
            <person name="Gurgui C."/>
            <person name="Wakimoto T."/>
            <person name="Kracht M."/>
            <person name="Crusemann M."/>
            <person name="Hentschel U."/>
            <person name="Abe I."/>
            <person name="Matsunaga S."/>
            <person name="Kalinowski J."/>
            <person name="Takeyama H."/>
            <person name="Piel J."/>
        </authorList>
    </citation>
    <scope>NUCLEOTIDE SEQUENCE [LARGE SCALE GENOMIC DNA]</scope>
    <source>
        <strain evidence="2">TSY2</strain>
    </source>
</reference>
<dbReference type="EMBL" id="AZHX01000915">
    <property type="protein sequence ID" value="ETX05608.1"/>
    <property type="molecule type" value="Genomic_DNA"/>
</dbReference>
<organism evidence="1 2">
    <name type="scientific">Candidatus Entotheonella gemina</name>
    <dbReference type="NCBI Taxonomy" id="1429439"/>
    <lineage>
        <taxon>Bacteria</taxon>
        <taxon>Pseudomonadati</taxon>
        <taxon>Nitrospinota/Tectimicrobiota group</taxon>
        <taxon>Candidatus Tectimicrobiota</taxon>
        <taxon>Candidatus Entotheonellia</taxon>
        <taxon>Candidatus Entotheonellales</taxon>
        <taxon>Candidatus Entotheonellaceae</taxon>
        <taxon>Candidatus Entotheonella</taxon>
    </lineage>
</organism>
<sequence>MPSIGSHRPQPESNRLFHEEVLEPMALGPAPSTTVETTLYDLVSALCDELEDEEEELILPILVHLLNSGRVKFIDGHRKYTVTCS</sequence>
<comment type="caution">
    <text evidence="1">The sequence shown here is derived from an EMBL/GenBank/DDBJ whole genome shotgun (WGS) entry which is preliminary data.</text>
</comment>
<proteinExistence type="predicted"/>
<evidence type="ECO:0000313" key="2">
    <source>
        <dbReference type="Proteomes" id="UP000019140"/>
    </source>
</evidence>
<dbReference type="AlphaFoldDB" id="W4M5Z7"/>
<dbReference type="HOGENOM" id="CLU_192043_0_0_7"/>
<gene>
    <name evidence="1" type="ORF">ETSY2_21970</name>
</gene>
<name>W4M5Z7_9BACT</name>
<dbReference type="Proteomes" id="UP000019140">
    <property type="component" value="Unassembled WGS sequence"/>
</dbReference>
<accession>W4M5Z7</accession>
<protein>
    <submittedName>
        <fullName evidence="1">Uncharacterized protein</fullName>
    </submittedName>
</protein>
<evidence type="ECO:0000313" key="1">
    <source>
        <dbReference type="EMBL" id="ETX05608.1"/>
    </source>
</evidence>